<dbReference type="Pfam" id="PF13181">
    <property type="entry name" value="TPR_8"/>
    <property type="match status" value="2"/>
</dbReference>
<sequence>MTRAVDEVRKKDQKVRWSYILAQLHQEAGDPEKASEYYRNVIKMNPPYEMSFNARINRASVFIAGSDNAKEIKDELRKMLKDEKNSDFRDQIYYALGNVYQRDGDAQEALNHYKLSSIYNIGNTQQKTTSCLTIANIYYEWQEYEQADLYYDSAMVYMTQEYPDYSQIVLKSNSLSNLVENLQIVQLEDSLQMLANMSESERNAMIDSLIAQIVRAEAQARQQEMEGMRDQQFNRMALNESQRTGFSNNQEAIGQWYFYNQAAKGFGQPEFRMKWGNRKLEDYWRRSNKNSMTFETEEAEGEVSDTSSVIEEATKILSNKSREFYMTDIPFTDSMVDLSNERIVEGLYNAGTIYKNELHDYPNAELKYRELIDRFPGNQFALSTYYNLYRLYEEEKDM</sequence>
<name>A0A0F8YIM7_9ZZZZ</name>
<dbReference type="EMBL" id="LAZR01053205">
    <property type="protein sequence ID" value="KKK81252.1"/>
    <property type="molecule type" value="Genomic_DNA"/>
</dbReference>
<proteinExistence type="predicted"/>
<dbReference type="Gene3D" id="1.25.40.10">
    <property type="entry name" value="Tetratricopeptide repeat domain"/>
    <property type="match status" value="1"/>
</dbReference>
<dbReference type="AlphaFoldDB" id="A0A0F8YIM7"/>
<protein>
    <submittedName>
        <fullName evidence="1">Uncharacterized protein</fullName>
    </submittedName>
</protein>
<dbReference type="InterPro" id="IPR019734">
    <property type="entry name" value="TPR_rpt"/>
</dbReference>
<dbReference type="PROSITE" id="PS50005">
    <property type="entry name" value="TPR"/>
    <property type="match status" value="1"/>
</dbReference>
<dbReference type="InterPro" id="IPR011990">
    <property type="entry name" value="TPR-like_helical_dom_sf"/>
</dbReference>
<reference evidence="1" key="1">
    <citation type="journal article" date="2015" name="Nature">
        <title>Complex archaea that bridge the gap between prokaryotes and eukaryotes.</title>
        <authorList>
            <person name="Spang A."/>
            <person name="Saw J.H."/>
            <person name="Jorgensen S.L."/>
            <person name="Zaremba-Niedzwiedzka K."/>
            <person name="Martijn J."/>
            <person name="Lind A.E."/>
            <person name="van Eijk R."/>
            <person name="Schleper C."/>
            <person name="Guy L."/>
            <person name="Ettema T.J."/>
        </authorList>
    </citation>
    <scope>NUCLEOTIDE SEQUENCE</scope>
</reference>
<feature type="non-terminal residue" evidence="1">
    <location>
        <position position="398"/>
    </location>
</feature>
<organism evidence="1">
    <name type="scientific">marine sediment metagenome</name>
    <dbReference type="NCBI Taxonomy" id="412755"/>
    <lineage>
        <taxon>unclassified sequences</taxon>
        <taxon>metagenomes</taxon>
        <taxon>ecological metagenomes</taxon>
    </lineage>
</organism>
<gene>
    <name evidence="1" type="ORF">LCGC14_2815350</name>
</gene>
<dbReference type="SMART" id="SM00028">
    <property type="entry name" value="TPR"/>
    <property type="match status" value="4"/>
</dbReference>
<dbReference type="SUPFAM" id="SSF48452">
    <property type="entry name" value="TPR-like"/>
    <property type="match status" value="1"/>
</dbReference>
<comment type="caution">
    <text evidence="1">The sequence shown here is derived from an EMBL/GenBank/DDBJ whole genome shotgun (WGS) entry which is preliminary data.</text>
</comment>
<evidence type="ECO:0000313" key="1">
    <source>
        <dbReference type="EMBL" id="KKK81252.1"/>
    </source>
</evidence>
<accession>A0A0F8YIM7</accession>